<gene>
    <name evidence="1" type="ORF">POF45_00320</name>
</gene>
<evidence type="ECO:0000313" key="2">
    <source>
        <dbReference type="Proteomes" id="UP001159100"/>
    </source>
</evidence>
<name>A0ABT6QI34_9PSED</name>
<protein>
    <recommendedName>
        <fullName evidence="3">10 kDa chaperonin</fullName>
    </recommendedName>
</protein>
<sequence>MKLEIDRIPEAGNIEKERVVLKAKEDVDIGKYVLMRSKRGASGNPLSGSKSAYWLPDLMVKSGDLVVIYSKKGKSSKKTLDTGKVVHFYYWHLNKAIWDKESNNTAVLLNVREWEHQAP</sequence>
<evidence type="ECO:0008006" key="3">
    <source>
        <dbReference type="Google" id="ProtNLM"/>
    </source>
</evidence>
<accession>A0ABT6QI34</accession>
<proteinExistence type="predicted"/>
<keyword evidence="2" id="KW-1185">Reference proteome</keyword>
<dbReference type="Proteomes" id="UP001159100">
    <property type="component" value="Unassembled WGS sequence"/>
</dbReference>
<evidence type="ECO:0000313" key="1">
    <source>
        <dbReference type="EMBL" id="MDI2589877.1"/>
    </source>
</evidence>
<dbReference type="EMBL" id="JARBWL010000001">
    <property type="protein sequence ID" value="MDI2589877.1"/>
    <property type="molecule type" value="Genomic_DNA"/>
</dbReference>
<organism evidence="1 2">
    <name type="scientific">Pseudomonas fungipugnans</name>
    <dbReference type="NCBI Taxonomy" id="3024217"/>
    <lineage>
        <taxon>Bacteria</taxon>
        <taxon>Pseudomonadati</taxon>
        <taxon>Pseudomonadota</taxon>
        <taxon>Gammaproteobacteria</taxon>
        <taxon>Pseudomonadales</taxon>
        <taxon>Pseudomonadaceae</taxon>
        <taxon>Pseudomonas</taxon>
    </lineage>
</organism>
<reference evidence="1 2" key="1">
    <citation type="submission" date="2023-02" db="EMBL/GenBank/DDBJ databases">
        <title>Pseudomonas chrutzelriedensis sp. nov., a potently antifungal strain isolated from moss.</title>
        <authorList>
            <person name="Schnyder A."/>
            <person name="Kalawong R."/>
            <person name="Eberl L."/>
            <person name="Agnoli K."/>
        </authorList>
    </citation>
    <scope>NUCLEOTIDE SEQUENCE [LARGE SCALE GENOMIC DNA]</scope>
    <source>
        <strain evidence="1 2">681</strain>
    </source>
</reference>
<comment type="caution">
    <text evidence="1">The sequence shown here is derived from an EMBL/GenBank/DDBJ whole genome shotgun (WGS) entry which is preliminary data.</text>
</comment>
<dbReference type="RefSeq" id="WP_282314725.1">
    <property type="nucleotide sequence ID" value="NZ_JARBWL010000001.1"/>
</dbReference>